<comment type="subcellular location">
    <subcellularLocation>
        <location evidence="1">Cell membrane</location>
        <topology evidence="1">Multi-pass membrane protein</topology>
    </subcellularLocation>
</comment>
<feature type="transmembrane region" description="Helical" evidence="8">
    <location>
        <begin position="1043"/>
        <end position="1071"/>
    </location>
</feature>
<evidence type="ECO:0000259" key="9">
    <source>
        <dbReference type="PROSITE" id="PS50893"/>
    </source>
</evidence>
<dbReference type="GO" id="GO:0140359">
    <property type="term" value="F:ABC-type transporter activity"/>
    <property type="evidence" value="ECO:0007669"/>
    <property type="project" value="InterPro"/>
</dbReference>
<dbReference type="PANTHER" id="PTHR24221:SF590">
    <property type="entry name" value="COMPONENT LINKED WITH THE ASSEMBLY OF CYTOCHROME' TRANSPORT TRANSMEMBRANE ATP-BINDING PROTEIN ABC TRANSPORTER CYDD-RELATED"/>
    <property type="match status" value="1"/>
</dbReference>
<gene>
    <name evidence="11" type="ORF">EV378_6956</name>
</gene>
<feature type="transmembrane region" description="Helical" evidence="8">
    <location>
        <begin position="144"/>
        <end position="164"/>
    </location>
</feature>
<feature type="transmembrane region" description="Helical" evidence="8">
    <location>
        <begin position="1077"/>
        <end position="1102"/>
    </location>
</feature>
<feature type="domain" description="ABC transmembrane type-1" evidence="10">
    <location>
        <begin position="111"/>
        <end position="392"/>
    </location>
</feature>
<keyword evidence="6 8" id="KW-0472">Membrane</keyword>
<name>A0A4R1HQE2_PSEEN</name>
<dbReference type="Proteomes" id="UP000295560">
    <property type="component" value="Unassembled WGS sequence"/>
</dbReference>
<dbReference type="SMART" id="SM00382">
    <property type="entry name" value="AAA"/>
    <property type="match status" value="2"/>
</dbReference>
<dbReference type="Pfam" id="PF00005">
    <property type="entry name" value="ABC_tran"/>
    <property type="match status" value="2"/>
</dbReference>
<accession>A0A4R1HQE2</accession>
<dbReference type="PROSITE" id="PS50929">
    <property type="entry name" value="ABC_TM1F"/>
    <property type="match status" value="2"/>
</dbReference>
<dbReference type="Pfam" id="PF00664">
    <property type="entry name" value="ABC_membrane"/>
    <property type="match status" value="2"/>
</dbReference>
<feature type="compositionally biased region" description="Basic and acidic residues" evidence="7">
    <location>
        <begin position="768"/>
        <end position="783"/>
    </location>
</feature>
<feature type="domain" description="ABC transporter" evidence="9">
    <location>
        <begin position="517"/>
        <end position="752"/>
    </location>
</feature>
<dbReference type="InterPro" id="IPR003593">
    <property type="entry name" value="AAA+_ATPase"/>
</dbReference>
<dbReference type="Gene3D" id="1.20.1560.10">
    <property type="entry name" value="ABC transporter type 1, transmembrane domain"/>
    <property type="match status" value="2"/>
</dbReference>
<reference evidence="11 12" key="1">
    <citation type="submission" date="2019-03" db="EMBL/GenBank/DDBJ databases">
        <title>Sequencing the genomes of 1000 actinobacteria strains.</title>
        <authorList>
            <person name="Klenk H.-P."/>
        </authorList>
    </citation>
    <scope>NUCLEOTIDE SEQUENCE [LARGE SCALE GENOMIC DNA]</scope>
    <source>
        <strain evidence="11 12">DSM 44969</strain>
    </source>
</reference>
<dbReference type="InterPro" id="IPR027417">
    <property type="entry name" value="P-loop_NTPase"/>
</dbReference>
<evidence type="ECO:0000256" key="1">
    <source>
        <dbReference type="ARBA" id="ARBA00004651"/>
    </source>
</evidence>
<evidence type="ECO:0000256" key="5">
    <source>
        <dbReference type="ARBA" id="ARBA00022989"/>
    </source>
</evidence>
<dbReference type="GO" id="GO:0005886">
    <property type="term" value="C:plasma membrane"/>
    <property type="evidence" value="ECO:0007669"/>
    <property type="project" value="UniProtKB-SubCell"/>
</dbReference>
<proteinExistence type="predicted"/>
<keyword evidence="3" id="KW-0547">Nucleotide-binding</keyword>
<feature type="transmembrane region" description="Helical" evidence="8">
    <location>
        <begin position="824"/>
        <end position="850"/>
    </location>
</feature>
<protein>
    <submittedName>
        <fullName evidence="11">ATP-binding cassette subfamily C protein CydCD</fullName>
    </submittedName>
</protein>
<dbReference type="CDD" id="cd03228">
    <property type="entry name" value="ABCC_MRP_Like"/>
    <property type="match status" value="1"/>
</dbReference>
<dbReference type="InterPro" id="IPR011527">
    <property type="entry name" value="ABC1_TM_dom"/>
</dbReference>
<dbReference type="GO" id="GO:0016887">
    <property type="term" value="F:ATP hydrolysis activity"/>
    <property type="evidence" value="ECO:0007669"/>
    <property type="project" value="InterPro"/>
</dbReference>
<evidence type="ECO:0000313" key="12">
    <source>
        <dbReference type="Proteomes" id="UP000295560"/>
    </source>
</evidence>
<evidence type="ECO:0000256" key="7">
    <source>
        <dbReference type="SAM" id="MobiDB-lite"/>
    </source>
</evidence>
<feature type="transmembrane region" description="Helical" evidence="8">
    <location>
        <begin position="224"/>
        <end position="242"/>
    </location>
</feature>
<evidence type="ECO:0000256" key="3">
    <source>
        <dbReference type="ARBA" id="ARBA00022741"/>
    </source>
</evidence>
<evidence type="ECO:0000256" key="2">
    <source>
        <dbReference type="ARBA" id="ARBA00022692"/>
    </source>
</evidence>
<dbReference type="InterPro" id="IPR017871">
    <property type="entry name" value="ABC_transporter-like_CS"/>
</dbReference>
<dbReference type="PROSITE" id="PS00211">
    <property type="entry name" value="ABC_TRANSPORTER_1"/>
    <property type="match status" value="1"/>
</dbReference>
<dbReference type="PROSITE" id="PS50893">
    <property type="entry name" value="ABC_TRANSPORTER_2"/>
    <property type="match status" value="2"/>
</dbReference>
<keyword evidence="4 11" id="KW-0067">ATP-binding</keyword>
<feature type="compositionally biased region" description="Low complexity" evidence="7">
    <location>
        <begin position="1"/>
        <end position="14"/>
    </location>
</feature>
<feature type="domain" description="ABC transmembrane type-1" evidence="10">
    <location>
        <begin position="825"/>
        <end position="1097"/>
    </location>
</feature>
<evidence type="ECO:0000256" key="6">
    <source>
        <dbReference type="ARBA" id="ARBA00023136"/>
    </source>
</evidence>
<organism evidence="11 12">
    <name type="scientific">Pseudonocardia endophytica</name>
    <dbReference type="NCBI Taxonomy" id="401976"/>
    <lineage>
        <taxon>Bacteria</taxon>
        <taxon>Bacillati</taxon>
        <taxon>Actinomycetota</taxon>
        <taxon>Actinomycetes</taxon>
        <taxon>Pseudonocardiales</taxon>
        <taxon>Pseudonocardiaceae</taxon>
        <taxon>Pseudonocardia</taxon>
    </lineage>
</organism>
<feature type="compositionally biased region" description="Low complexity" evidence="7">
    <location>
        <begin position="411"/>
        <end position="423"/>
    </location>
</feature>
<keyword evidence="2 8" id="KW-0812">Transmembrane</keyword>
<feature type="transmembrane region" description="Helical" evidence="8">
    <location>
        <begin position="965"/>
        <end position="984"/>
    </location>
</feature>
<dbReference type="InterPro" id="IPR039421">
    <property type="entry name" value="Type_1_exporter"/>
</dbReference>
<dbReference type="SUPFAM" id="SSF52540">
    <property type="entry name" value="P-loop containing nucleoside triphosphate hydrolases"/>
    <property type="match status" value="2"/>
</dbReference>
<feature type="transmembrane region" description="Helical" evidence="8">
    <location>
        <begin position="329"/>
        <end position="350"/>
    </location>
</feature>
<evidence type="ECO:0000313" key="11">
    <source>
        <dbReference type="EMBL" id="TCK22945.1"/>
    </source>
</evidence>
<dbReference type="InterPro" id="IPR003439">
    <property type="entry name" value="ABC_transporter-like_ATP-bd"/>
</dbReference>
<keyword evidence="12" id="KW-1185">Reference proteome</keyword>
<dbReference type="CDD" id="cd18584">
    <property type="entry name" value="ABC_6TM_AarD_CydD"/>
    <property type="match status" value="1"/>
</dbReference>
<dbReference type="Gene3D" id="3.40.50.300">
    <property type="entry name" value="P-loop containing nucleotide triphosphate hydrolases"/>
    <property type="match status" value="2"/>
</dbReference>
<dbReference type="EMBL" id="SMFZ01000002">
    <property type="protein sequence ID" value="TCK22945.1"/>
    <property type="molecule type" value="Genomic_DNA"/>
</dbReference>
<feature type="region of interest" description="Disordered" evidence="7">
    <location>
        <begin position="407"/>
        <end position="515"/>
    </location>
</feature>
<feature type="compositionally biased region" description="Basic and acidic residues" evidence="7">
    <location>
        <begin position="1165"/>
        <end position="1174"/>
    </location>
</feature>
<feature type="region of interest" description="Disordered" evidence="7">
    <location>
        <begin position="754"/>
        <end position="794"/>
    </location>
</feature>
<dbReference type="GO" id="GO:0005524">
    <property type="term" value="F:ATP binding"/>
    <property type="evidence" value="ECO:0007669"/>
    <property type="project" value="UniProtKB-KW"/>
</dbReference>
<evidence type="ECO:0000256" key="4">
    <source>
        <dbReference type="ARBA" id="ARBA00022840"/>
    </source>
</evidence>
<feature type="transmembrane region" description="Helical" evidence="8">
    <location>
        <begin position="248"/>
        <end position="271"/>
    </location>
</feature>
<feature type="domain" description="ABC transporter" evidence="9">
    <location>
        <begin position="1194"/>
        <end position="1401"/>
    </location>
</feature>
<evidence type="ECO:0000256" key="8">
    <source>
        <dbReference type="SAM" id="Phobius"/>
    </source>
</evidence>
<sequence>MTSTAPTHPAPTHLPSERTAPSGSDIARTAPSFGHATGGGHGAADPRGGAVLCSPIRDTDRTGDDTSGPPERCTEVSRAQPAPEEPPEPAGGPPVDPRLLRVASAVRGHLVVSVVCGAALTGLILLQAWLIARVVAGATDGADLTTLAPLVALVAGVAVARAVLAYGSESAALASAARAKSQLRMRLVRHLASRPPDPDGPGAGELVTLATRGLDALDDYIARYLPQLVLAVIVPVAVLVVITDADWISGAVVAVTLPLIPLFMALVGMHTRSRTRRQWRMLARLGGHFLDVVQGLPTLLLFRRAAAVAEKVRETTDAHRRATMGTLRIAFLSAFVLEVLATLAVALVAVEVGLRLLSGNLDLGTALLVLILAPEAYLPLREVGARFHASMEGVAAARQVFDVLDGPRSSAADAPDAPDAPDAGWSTVRPSRRTMIGGSDRIRAEDSLDPDSTADHPRAAGPMIDGSARVGATHGTDPHPTGDHATAPTSEIDGSARRRAVHGTDPHRTGDHAGTTLDLDGLVVRHPGREDAALDDLSLHVAAGESVLVRGCSGAGKSTLLAVLLGFVEAEAGSVRADGADVRGLAPDAWRRRIAWVPQHPHLFAWSLADNIALGEPDAARSDIERAAGRAGLDAVAAALPDGYDTPLGENGTRLSSGERQRVALARAFLRDAPLVLLDEPTAHLDPDTAAAVRSSAAELLRGRTALVVAHDDGWGDLTGRTVELRDGQVANERHTCAAGTEPHARTVRRALAGADAATEPGPSPDPANERDTRTDGADERHVRAGGVGSRTRAELSWTTGAEPHGREVRAALAPVLRPRSRQILAGALLGAAATACGAGLLSLAAWLIATAATQPPITAVAVAVVLTRALGVGRGVARYAERLVGHDAALRALADVRARVYARLAATGPVRRLRTGDLVSRLVSDTESVQDVVVRGVVPVAAAAVAGSGAVILAGALFLPGGLLLAAGLVLAGVGVPALAAATGRGPAARAARDRAGLSTALVDTLHGAPDLIAYGAMDRSVDAVADADARLTRCARRDARVLGLGAGASALVAGLTLAGALLLGVGAVAGGTLGAIPMTVLVLTTLAAFEIVAPLPGLAARAGATRAGARRVASVLATPARRATAPRPDRAVSVPNAATPATPSGGDPDPGDATHRPAGPGSHDIRTPDCRRTGRGGAHAVAPTPLPTGGDLRIRGLTVAYPGGPPVLDALDLDLPAGARLALVGPSGAGKSTLAGVLFGFLEPGAVRAGSVTLDGVELLGRDPDEVRAVVSGVPQDPHVFDSTVRENLRLARPDATDAELRDVLDRVGLDRLHLEELVGTHGRRLSGGMHRRVAVARALLADPAVLVLDEPTAHLDPDTRDAVLDDVLGATAGRSVLLITHDPACLDRVDAVHRLAPVTRG</sequence>
<dbReference type="InterPro" id="IPR036640">
    <property type="entry name" value="ABC1_TM_sf"/>
</dbReference>
<comment type="caution">
    <text evidence="11">The sequence shown here is derived from an EMBL/GenBank/DDBJ whole genome shotgun (WGS) entry which is preliminary data.</text>
</comment>
<keyword evidence="5 8" id="KW-1133">Transmembrane helix</keyword>
<dbReference type="SUPFAM" id="SSF90123">
    <property type="entry name" value="ABC transporter transmembrane region"/>
    <property type="match status" value="2"/>
</dbReference>
<feature type="region of interest" description="Disordered" evidence="7">
    <location>
        <begin position="1120"/>
        <end position="1193"/>
    </location>
</feature>
<feature type="transmembrane region" description="Helical" evidence="8">
    <location>
        <begin position="110"/>
        <end position="132"/>
    </location>
</feature>
<feature type="transmembrane region" description="Helical" evidence="8">
    <location>
        <begin position="938"/>
        <end position="959"/>
    </location>
</feature>
<dbReference type="PANTHER" id="PTHR24221">
    <property type="entry name" value="ATP-BINDING CASSETTE SUB-FAMILY B"/>
    <property type="match status" value="1"/>
</dbReference>
<evidence type="ECO:0000259" key="10">
    <source>
        <dbReference type="PROSITE" id="PS50929"/>
    </source>
</evidence>
<feature type="compositionally biased region" description="Basic and acidic residues" evidence="7">
    <location>
        <begin position="502"/>
        <end position="511"/>
    </location>
</feature>
<feature type="region of interest" description="Disordered" evidence="7">
    <location>
        <begin position="1"/>
        <end position="96"/>
    </location>
</feature>